<dbReference type="AlphaFoldDB" id="A0A0J8B3P9"/>
<evidence type="ECO:0000313" key="1">
    <source>
        <dbReference type="EMBL" id="KMS95606.1"/>
    </source>
</evidence>
<organism evidence="1 2">
    <name type="scientific">Beta vulgaris subsp. vulgaris</name>
    <name type="common">Beet</name>
    <dbReference type="NCBI Taxonomy" id="3555"/>
    <lineage>
        <taxon>Eukaryota</taxon>
        <taxon>Viridiplantae</taxon>
        <taxon>Streptophyta</taxon>
        <taxon>Embryophyta</taxon>
        <taxon>Tracheophyta</taxon>
        <taxon>Spermatophyta</taxon>
        <taxon>Magnoliopsida</taxon>
        <taxon>eudicotyledons</taxon>
        <taxon>Gunneridae</taxon>
        <taxon>Pentapetalae</taxon>
        <taxon>Caryophyllales</taxon>
        <taxon>Chenopodiaceae</taxon>
        <taxon>Betoideae</taxon>
        <taxon>Beta</taxon>
    </lineage>
</organism>
<name>A0A0J8B3P9_BETVV</name>
<dbReference type="Proteomes" id="UP000035740">
    <property type="component" value="Unassembled WGS sequence"/>
</dbReference>
<evidence type="ECO:0000313" key="2">
    <source>
        <dbReference type="Proteomes" id="UP000035740"/>
    </source>
</evidence>
<proteinExistence type="predicted"/>
<reference evidence="1 2" key="1">
    <citation type="journal article" date="2014" name="Nature">
        <title>The genome of the recently domesticated crop plant sugar beet (Beta vulgaris).</title>
        <authorList>
            <person name="Dohm J.C."/>
            <person name="Minoche A.E."/>
            <person name="Holtgrawe D."/>
            <person name="Capella-Gutierrez S."/>
            <person name="Zakrzewski F."/>
            <person name="Tafer H."/>
            <person name="Rupp O."/>
            <person name="Sorensen T.R."/>
            <person name="Stracke R."/>
            <person name="Reinhardt R."/>
            <person name="Goesmann A."/>
            <person name="Kraft T."/>
            <person name="Schulz B."/>
            <person name="Stadler P.F."/>
            <person name="Schmidt T."/>
            <person name="Gabaldon T."/>
            <person name="Lehrach H."/>
            <person name="Weisshaar B."/>
            <person name="Himmelbauer H."/>
        </authorList>
    </citation>
    <scope>NUCLEOTIDE SEQUENCE [LARGE SCALE GENOMIC DNA]</scope>
    <source>
        <tissue evidence="1">Taproot</tissue>
    </source>
</reference>
<protein>
    <submittedName>
        <fullName evidence="1">Uncharacterized protein</fullName>
    </submittedName>
</protein>
<accession>A0A0J8B3P9</accession>
<dbReference type="EMBL" id="KQ090450">
    <property type="protein sequence ID" value="KMS95606.1"/>
    <property type="molecule type" value="Genomic_DNA"/>
</dbReference>
<sequence length="114" mass="13193">MVCRSRIRRGLSLLLMKWRVYMRKLWIHKVCWIARNFSFPTCGAHFAARRGGGCLATQPKLIICSLYGGSCDVSDFFSFCMLQDAFFLSSHQFHFHGTLANIVCCHFYDIEQTN</sequence>
<gene>
    <name evidence="1" type="ORF">BVRB_006750</name>
</gene>
<dbReference type="Gramene" id="KMS95606">
    <property type="protein sequence ID" value="KMS95606"/>
    <property type="gene ID" value="BVRB_006750"/>
</dbReference>
<keyword evidence="2" id="KW-1185">Reference proteome</keyword>